<dbReference type="GO" id="GO:0005886">
    <property type="term" value="C:plasma membrane"/>
    <property type="evidence" value="ECO:0007669"/>
    <property type="project" value="TreeGrafter"/>
</dbReference>
<evidence type="ECO:0000256" key="3">
    <source>
        <dbReference type="ARBA" id="ARBA00022692"/>
    </source>
</evidence>
<feature type="transmembrane region" description="Helical" evidence="6">
    <location>
        <begin position="162"/>
        <end position="181"/>
    </location>
</feature>
<feature type="transmembrane region" description="Helical" evidence="6">
    <location>
        <begin position="137"/>
        <end position="155"/>
    </location>
</feature>
<proteinExistence type="inferred from homology"/>
<dbReference type="PANTHER" id="PTHR31123">
    <property type="entry name" value="ACCUMULATION OF DYADS PROTEIN 2-RELATED"/>
    <property type="match status" value="1"/>
</dbReference>
<dbReference type="InterPro" id="IPR000791">
    <property type="entry name" value="Gpr1/Fun34/SatP-like"/>
</dbReference>
<evidence type="ECO:0000256" key="2">
    <source>
        <dbReference type="ARBA" id="ARBA00005587"/>
    </source>
</evidence>
<protein>
    <recommendedName>
        <fullName evidence="9">Acetate transporter</fullName>
    </recommendedName>
</protein>
<evidence type="ECO:0000256" key="6">
    <source>
        <dbReference type="SAM" id="Phobius"/>
    </source>
</evidence>
<keyword evidence="8" id="KW-1185">Reference proteome</keyword>
<reference evidence="7 8" key="1">
    <citation type="submission" date="2022-07" db="EMBL/GenBank/DDBJ databases">
        <title>Genome-wide signatures of adaptation to extreme environments.</title>
        <authorList>
            <person name="Cho C.H."/>
            <person name="Yoon H.S."/>
        </authorList>
    </citation>
    <scope>NUCLEOTIDE SEQUENCE [LARGE SCALE GENOMIC DNA]</scope>
    <source>
        <strain evidence="7 8">108.79 E11</strain>
    </source>
</reference>
<feature type="transmembrane region" description="Helical" evidence="6">
    <location>
        <begin position="79"/>
        <end position="97"/>
    </location>
</feature>
<evidence type="ECO:0000256" key="4">
    <source>
        <dbReference type="ARBA" id="ARBA00022989"/>
    </source>
</evidence>
<evidence type="ECO:0000313" key="7">
    <source>
        <dbReference type="EMBL" id="KAK4526044.1"/>
    </source>
</evidence>
<evidence type="ECO:0000256" key="1">
    <source>
        <dbReference type="ARBA" id="ARBA00004141"/>
    </source>
</evidence>
<feature type="transmembrane region" description="Helical" evidence="6">
    <location>
        <begin position="193"/>
        <end position="212"/>
    </location>
</feature>
<comment type="caution">
    <text evidence="7">The sequence shown here is derived from an EMBL/GenBank/DDBJ whole genome shotgun (WGS) entry which is preliminary data.</text>
</comment>
<dbReference type="EMBL" id="JANCYU010000036">
    <property type="protein sequence ID" value="KAK4526044.1"/>
    <property type="molecule type" value="Genomic_DNA"/>
</dbReference>
<dbReference type="PANTHER" id="PTHR31123:SF1">
    <property type="entry name" value="ACCUMULATION OF DYADS PROTEIN 2-RELATED"/>
    <property type="match status" value="1"/>
</dbReference>
<dbReference type="GO" id="GO:0015123">
    <property type="term" value="F:acetate transmembrane transporter activity"/>
    <property type="evidence" value="ECO:0007669"/>
    <property type="project" value="TreeGrafter"/>
</dbReference>
<organism evidence="7 8">
    <name type="scientific">Galdieria yellowstonensis</name>
    <dbReference type="NCBI Taxonomy" id="3028027"/>
    <lineage>
        <taxon>Eukaryota</taxon>
        <taxon>Rhodophyta</taxon>
        <taxon>Bangiophyceae</taxon>
        <taxon>Galdieriales</taxon>
        <taxon>Galdieriaceae</taxon>
        <taxon>Galdieria</taxon>
    </lineage>
</organism>
<evidence type="ECO:0008006" key="9">
    <source>
        <dbReference type="Google" id="ProtNLM"/>
    </source>
</evidence>
<accession>A0AAV9IF59</accession>
<keyword evidence="4 6" id="KW-1133">Transmembrane helix</keyword>
<evidence type="ECO:0000313" key="8">
    <source>
        <dbReference type="Proteomes" id="UP001300502"/>
    </source>
</evidence>
<name>A0AAV9IF59_9RHOD</name>
<dbReference type="InterPro" id="IPR051633">
    <property type="entry name" value="AceTr"/>
</dbReference>
<dbReference type="AlphaFoldDB" id="A0AAV9IF59"/>
<feature type="transmembrane region" description="Helical" evidence="6">
    <location>
        <begin position="46"/>
        <end position="67"/>
    </location>
</feature>
<feature type="transmembrane region" description="Helical" evidence="6">
    <location>
        <begin position="109"/>
        <end position="131"/>
    </location>
</feature>
<evidence type="ECO:0000256" key="5">
    <source>
        <dbReference type="ARBA" id="ARBA00023136"/>
    </source>
</evidence>
<dbReference type="NCBIfam" id="NF038013">
    <property type="entry name" value="AceTr_1"/>
    <property type="match status" value="1"/>
</dbReference>
<gene>
    <name evidence="7" type="ORF">GAYE_SCF19G3955</name>
</gene>
<keyword evidence="3 6" id="KW-0812">Transmembrane</keyword>
<comment type="subcellular location">
    <subcellularLocation>
        <location evidence="1">Membrane</location>
        <topology evidence="1">Multi-pass membrane protein</topology>
    </subcellularLocation>
</comment>
<comment type="similarity">
    <text evidence="2">Belongs to the acetate uptake transporter (AceTr) (TC 2.A.96) family.</text>
</comment>
<keyword evidence="5 6" id="KW-0472">Membrane</keyword>
<dbReference type="Pfam" id="PF01184">
    <property type="entry name" value="Gpr1_Fun34_YaaH"/>
    <property type="match status" value="1"/>
</dbReference>
<sequence length="242" mass="26393">METETSAAEIAPYQKYNGVADLREELLELIAELKAKKQRKIADPSALCTAAFSLTNFLLAVVQLKLVPASFLQIVAPQALFYGGAVQFVYGLVCCFTNNMFGVMVYPSFGAFWIALGFLITMEAEGVYVFPGNEGNHALGFLLVGWLIYSIFLWIATFTHHVAAVGAFTSLVIMLILYILADFGVIHSTIPGGIFGLSLSGFGWYVALAVLVNDNCGCTVFPLGTFNRVPFLDKTGKVFRSR</sequence>
<dbReference type="Proteomes" id="UP001300502">
    <property type="component" value="Unassembled WGS sequence"/>
</dbReference>